<dbReference type="Proteomes" id="UP000298030">
    <property type="component" value="Unassembled WGS sequence"/>
</dbReference>
<name>A0A4Y7SAH0_COPMI</name>
<proteinExistence type="predicted"/>
<organism evidence="2 3">
    <name type="scientific">Coprinellus micaceus</name>
    <name type="common">Glistening ink-cap mushroom</name>
    <name type="synonym">Coprinus micaceus</name>
    <dbReference type="NCBI Taxonomy" id="71717"/>
    <lineage>
        <taxon>Eukaryota</taxon>
        <taxon>Fungi</taxon>
        <taxon>Dikarya</taxon>
        <taxon>Basidiomycota</taxon>
        <taxon>Agaricomycotina</taxon>
        <taxon>Agaricomycetes</taxon>
        <taxon>Agaricomycetidae</taxon>
        <taxon>Agaricales</taxon>
        <taxon>Agaricineae</taxon>
        <taxon>Psathyrellaceae</taxon>
        <taxon>Coprinellus</taxon>
    </lineage>
</organism>
<protein>
    <submittedName>
        <fullName evidence="2">Uncharacterized protein</fullName>
    </submittedName>
</protein>
<reference evidence="2 3" key="1">
    <citation type="journal article" date="2019" name="Nat. Ecol. Evol.">
        <title>Megaphylogeny resolves global patterns of mushroom evolution.</title>
        <authorList>
            <person name="Varga T."/>
            <person name="Krizsan K."/>
            <person name="Foldi C."/>
            <person name="Dima B."/>
            <person name="Sanchez-Garcia M."/>
            <person name="Sanchez-Ramirez S."/>
            <person name="Szollosi G.J."/>
            <person name="Szarkandi J.G."/>
            <person name="Papp V."/>
            <person name="Albert L."/>
            <person name="Andreopoulos W."/>
            <person name="Angelini C."/>
            <person name="Antonin V."/>
            <person name="Barry K.W."/>
            <person name="Bougher N.L."/>
            <person name="Buchanan P."/>
            <person name="Buyck B."/>
            <person name="Bense V."/>
            <person name="Catcheside P."/>
            <person name="Chovatia M."/>
            <person name="Cooper J."/>
            <person name="Damon W."/>
            <person name="Desjardin D."/>
            <person name="Finy P."/>
            <person name="Geml J."/>
            <person name="Haridas S."/>
            <person name="Hughes K."/>
            <person name="Justo A."/>
            <person name="Karasinski D."/>
            <person name="Kautmanova I."/>
            <person name="Kiss B."/>
            <person name="Kocsube S."/>
            <person name="Kotiranta H."/>
            <person name="LaButti K.M."/>
            <person name="Lechner B.E."/>
            <person name="Liimatainen K."/>
            <person name="Lipzen A."/>
            <person name="Lukacs Z."/>
            <person name="Mihaltcheva S."/>
            <person name="Morgado L.N."/>
            <person name="Niskanen T."/>
            <person name="Noordeloos M.E."/>
            <person name="Ohm R.A."/>
            <person name="Ortiz-Santana B."/>
            <person name="Ovrebo C."/>
            <person name="Racz N."/>
            <person name="Riley R."/>
            <person name="Savchenko A."/>
            <person name="Shiryaev A."/>
            <person name="Soop K."/>
            <person name="Spirin V."/>
            <person name="Szebenyi C."/>
            <person name="Tomsovsky M."/>
            <person name="Tulloss R.E."/>
            <person name="Uehling J."/>
            <person name="Grigoriev I.V."/>
            <person name="Vagvolgyi C."/>
            <person name="Papp T."/>
            <person name="Martin F.M."/>
            <person name="Miettinen O."/>
            <person name="Hibbett D.S."/>
            <person name="Nagy L.G."/>
        </authorList>
    </citation>
    <scope>NUCLEOTIDE SEQUENCE [LARGE SCALE GENOMIC DNA]</scope>
    <source>
        <strain evidence="2 3">FP101781</strain>
    </source>
</reference>
<dbReference type="AlphaFoldDB" id="A0A4Y7SAH0"/>
<dbReference type="EMBL" id="QPFP01000275">
    <property type="protein sequence ID" value="TEB18238.1"/>
    <property type="molecule type" value="Genomic_DNA"/>
</dbReference>
<feature type="region of interest" description="Disordered" evidence="1">
    <location>
        <begin position="18"/>
        <end position="41"/>
    </location>
</feature>
<evidence type="ECO:0000313" key="2">
    <source>
        <dbReference type="EMBL" id="TEB18238.1"/>
    </source>
</evidence>
<sequence>MCLYRIGSLVYNLGSNSELREAPSPRSPRRTGALSLSGTKPKSWTPNNCWGEKRRWMIWPNLCRMIQFIPKREG</sequence>
<evidence type="ECO:0000256" key="1">
    <source>
        <dbReference type="SAM" id="MobiDB-lite"/>
    </source>
</evidence>
<gene>
    <name evidence="2" type="ORF">FA13DRAFT_1746223</name>
</gene>
<comment type="caution">
    <text evidence="2">The sequence shown here is derived from an EMBL/GenBank/DDBJ whole genome shotgun (WGS) entry which is preliminary data.</text>
</comment>
<accession>A0A4Y7SAH0</accession>
<keyword evidence="3" id="KW-1185">Reference proteome</keyword>
<evidence type="ECO:0000313" key="3">
    <source>
        <dbReference type="Proteomes" id="UP000298030"/>
    </source>
</evidence>